<dbReference type="GO" id="GO:0016020">
    <property type="term" value="C:membrane"/>
    <property type="evidence" value="ECO:0007669"/>
    <property type="project" value="UniProtKB-SubCell"/>
</dbReference>
<dbReference type="AlphaFoldDB" id="A0A150H4V7"/>
<evidence type="ECO:0000256" key="5">
    <source>
        <dbReference type="ARBA" id="ARBA00022989"/>
    </source>
</evidence>
<comment type="subcellular location">
    <subcellularLocation>
        <location evidence="1">Membrane</location>
        <topology evidence="1">Multi-pass membrane protein</topology>
    </subcellularLocation>
</comment>
<dbReference type="PATRIC" id="fig|479117.4.peg.2036"/>
<evidence type="ECO:0000256" key="9">
    <source>
        <dbReference type="SAM" id="Phobius"/>
    </source>
</evidence>
<feature type="transmembrane region" description="Helical" evidence="9">
    <location>
        <begin position="38"/>
        <end position="59"/>
    </location>
</feature>
<proteinExistence type="predicted"/>
<evidence type="ECO:0000256" key="6">
    <source>
        <dbReference type="ARBA" id="ARBA00023136"/>
    </source>
</evidence>
<accession>A0A150H4V7</accession>
<name>A0A150H4V7_9MICO</name>
<reference evidence="10 11" key="1">
    <citation type="submission" date="2016-01" db="EMBL/GenBank/DDBJ databases">
        <title>Use of Whole Genome Sequencing to ascertain that Brevibacterium massiliense (Roux, Raoult 2009) is a later heterotypic synonym of Brevibacterium ravenspurgense (Mages 2008).</title>
        <authorList>
            <person name="Bernier A.-M."/>
            <person name="Burdz T."/>
            <person name="Huynh C."/>
            <person name="Pachecho A.L."/>
            <person name="Wiebe D."/>
            <person name="Bonner C."/>
            <person name="Bernard K."/>
        </authorList>
    </citation>
    <scope>NUCLEOTIDE SEQUENCE [LARGE SCALE GENOMIC DNA]</scope>
    <source>
        <strain evidence="10 11">CCUG56047</strain>
    </source>
</reference>
<comment type="caution">
    <text evidence="10">The sequence shown here is derived from an EMBL/GenBank/DDBJ whole genome shotgun (WGS) entry which is preliminary data.</text>
</comment>
<keyword evidence="4" id="KW-0125">Carotenoid biosynthesis</keyword>
<evidence type="ECO:0000256" key="7">
    <source>
        <dbReference type="ARBA" id="ARBA00023235"/>
    </source>
</evidence>
<evidence type="ECO:0000313" key="11">
    <source>
        <dbReference type="Proteomes" id="UP000243589"/>
    </source>
</evidence>
<keyword evidence="7" id="KW-0413">Isomerase</keyword>
<dbReference type="InterPro" id="IPR017825">
    <property type="entry name" value="Lycopene_cyclase_dom"/>
</dbReference>
<evidence type="ECO:0000313" key="10">
    <source>
        <dbReference type="EMBL" id="KXZ57093.1"/>
    </source>
</evidence>
<keyword evidence="5 9" id="KW-1133">Transmembrane helix</keyword>
<dbReference type="Proteomes" id="UP000243589">
    <property type="component" value="Unassembled WGS sequence"/>
</dbReference>
<evidence type="ECO:0000256" key="4">
    <source>
        <dbReference type="ARBA" id="ARBA00022746"/>
    </source>
</evidence>
<keyword evidence="6 9" id="KW-0472">Membrane</keyword>
<feature type="transmembrane region" description="Helical" evidence="9">
    <location>
        <begin position="88"/>
        <end position="109"/>
    </location>
</feature>
<keyword evidence="3 9" id="KW-0812">Transmembrane</keyword>
<sequence>MSWAYAGALCFSLLGMAILDFRHGLFWGAALRSKSGRVWARTAGVHFGVWAVFLLWDILGIELDVFFRGDSPYMTGINLTPHLPMEELLFLFFLVWLTINVFVGAAKLAEWRAGRGAGREAGHQPGREAGHQPGRGAGPP</sequence>
<gene>
    <name evidence="10" type="ORF">Bravens_02050</name>
</gene>
<dbReference type="GO" id="GO:0045436">
    <property type="term" value="F:lycopene beta cyclase activity"/>
    <property type="evidence" value="ECO:0007669"/>
    <property type="project" value="UniProtKB-ARBA"/>
</dbReference>
<organism evidence="10 11">
    <name type="scientific">Brevibacterium ravenspurgense</name>
    <dbReference type="NCBI Taxonomy" id="479117"/>
    <lineage>
        <taxon>Bacteria</taxon>
        <taxon>Bacillati</taxon>
        <taxon>Actinomycetota</taxon>
        <taxon>Actinomycetes</taxon>
        <taxon>Micrococcales</taxon>
        <taxon>Brevibacteriaceae</taxon>
        <taxon>Brevibacterium</taxon>
    </lineage>
</organism>
<protein>
    <recommendedName>
        <fullName evidence="12">Lycopene cyclase domain-containing protein</fullName>
    </recommendedName>
</protein>
<keyword evidence="11" id="KW-1185">Reference proteome</keyword>
<evidence type="ECO:0000256" key="3">
    <source>
        <dbReference type="ARBA" id="ARBA00022692"/>
    </source>
</evidence>
<dbReference type="GO" id="GO:0016872">
    <property type="term" value="F:intramolecular lyase activity"/>
    <property type="evidence" value="ECO:0007669"/>
    <property type="project" value="InterPro"/>
</dbReference>
<comment type="pathway">
    <text evidence="2">Carotenoid biosynthesis.</text>
</comment>
<dbReference type="GO" id="GO:0016117">
    <property type="term" value="P:carotenoid biosynthetic process"/>
    <property type="evidence" value="ECO:0007669"/>
    <property type="project" value="UniProtKB-KW"/>
</dbReference>
<evidence type="ECO:0000256" key="1">
    <source>
        <dbReference type="ARBA" id="ARBA00004141"/>
    </source>
</evidence>
<evidence type="ECO:0000256" key="8">
    <source>
        <dbReference type="SAM" id="MobiDB-lite"/>
    </source>
</evidence>
<evidence type="ECO:0008006" key="12">
    <source>
        <dbReference type="Google" id="ProtNLM"/>
    </source>
</evidence>
<dbReference type="NCBIfam" id="TIGR03462">
    <property type="entry name" value="CarR_dom_SF"/>
    <property type="match status" value="1"/>
</dbReference>
<dbReference type="EMBL" id="LQQC01000014">
    <property type="protein sequence ID" value="KXZ57093.1"/>
    <property type="molecule type" value="Genomic_DNA"/>
</dbReference>
<feature type="transmembrane region" description="Helical" evidence="9">
    <location>
        <begin position="6"/>
        <end position="26"/>
    </location>
</feature>
<dbReference type="RefSeq" id="WP_082791141.1">
    <property type="nucleotide sequence ID" value="NZ_LQQC01000014.1"/>
</dbReference>
<evidence type="ECO:0000256" key="2">
    <source>
        <dbReference type="ARBA" id="ARBA00004829"/>
    </source>
</evidence>
<feature type="compositionally biased region" description="Basic and acidic residues" evidence="8">
    <location>
        <begin position="117"/>
        <end position="130"/>
    </location>
</feature>
<feature type="region of interest" description="Disordered" evidence="8">
    <location>
        <begin position="117"/>
        <end position="140"/>
    </location>
</feature>